<gene>
    <name evidence="3" type="ORF">L9F63_022429</name>
</gene>
<keyword evidence="4" id="KW-1185">Reference proteome</keyword>
<feature type="compositionally biased region" description="Basic and acidic residues" evidence="1">
    <location>
        <begin position="181"/>
        <end position="196"/>
    </location>
</feature>
<feature type="region of interest" description="Disordered" evidence="1">
    <location>
        <begin position="181"/>
        <end position="203"/>
    </location>
</feature>
<dbReference type="Gene3D" id="1.10.238.270">
    <property type="match status" value="1"/>
</dbReference>
<dbReference type="EMBL" id="JASPKZ010007640">
    <property type="protein sequence ID" value="KAJ9583218.1"/>
    <property type="molecule type" value="Genomic_DNA"/>
</dbReference>
<dbReference type="Proteomes" id="UP001233999">
    <property type="component" value="Unassembled WGS sequence"/>
</dbReference>
<protein>
    <submittedName>
        <fullName evidence="3">Uncharacterized protein</fullName>
    </submittedName>
</protein>
<dbReference type="AlphaFoldDB" id="A0AAD7ZMG5"/>
<accession>A0AAD7ZMG5</accession>
<name>A0AAD7ZMG5_DIPPU</name>
<feature type="signal peptide" evidence="2">
    <location>
        <begin position="1"/>
        <end position="16"/>
    </location>
</feature>
<evidence type="ECO:0000313" key="3">
    <source>
        <dbReference type="EMBL" id="KAJ9583218.1"/>
    </source>
</evidence>
<comment type="caution">
    <text evidence="3">The sequence shown here is derived from an EMBL/GenBank/DDBJ whole genome shotgun (WGS) entry which is preliminary data.</text>
</comment>
<proteinExistence type="predicted"/>
<sequence>MSLRFVLIICVHLISALQPSLLDDWLGDAHILNAVHKNSEEKHFRFTRQITRELCCGYEDFNLDKYTNDINTCYKELLSRKVSKGNMTICILECVGKRRGFVNKQGYIKMDKMDEICKDCFQNPEMRDLAENMCHGFDDMNNASKGLNKKFYLTCNSAIYSLLSQLSYNLLMFCPEDMKQRSTSCNEKREEYNQKKKDAKAKH</sequence>
<keyword evidence="2" id="KW-0732">Signal</keyword>
<evidence type="ECO:0000256" key="2">
    <source>
        <dbReference type="SAM" id="SignalP"/>
    </source>
</evidence>
<feature type="chain" id="PRO_5042192244" evidence="2">
    <location>
        <begin position="17"/>
        <end position="203"/>
    </location>
</feature>
<organism evidence="3 4">
    <name type="scientific">Diploptera punctata</name>
    <name type="common">Pacific beetle cockroach</name>
    <dbReference type="NCBI Taxonomy" id="6984"/>
    <lineage>
        <taxon>Eukaryota</taxon>
        <taxon>Metazoa</taxon>
        <taxon>Ecdysozoa</taxon>
        <taxon>Arthropoda</taxon>
        <taxon>Hexapoda</taxon>
        <taxon>Insecta</taxon>
        <taxon>Pterygota</taxon>
        <taxon>Neoptera</taxon>
        <taxon>Polyneoptera</taxon>
        <taxon>Dictyoptera</taxon>
        <taxon>Blattodea</taxon>
        <taxon>Blaberoidea</taxon>
        <taxon>Blaberidae</taxon>
        <taxon>Diplopterinae</taxon>
        <taxon>Diploptera</taxon>
    </lineage>
</organism>
<evidence type="ECO:0000256" key="1">
    <source>
        <dbReference type="SAM" id="MobiDB-lite"/>
    </source>
</evidence>
<reference evidence="3" key="1">
    <citation type="journal article" date="2023" name="IScience">
        <title>Live-bearing cockroach genome reveals convergent evolutionary mechanisms linked to viviparity in insects and beyond.</title>
        <authorList>
            <person name="Fouks B."/>
            <person name="Harrison M.C."/>
            <person name="Mikhailova A.A."/>
            <person name="Marchal E."/>
            <person name="English S."/>
            <person name="Carruthers M."/>
            <person name="Jennings E.C."/>
            <person name="Chiamaka E.L."/>
            <person name="Frigard R.A."/>
            <person name="Pippel M."/>
            <person name="Attardo G.M."/>
            <person name="Benoit J.B."/>
            <person name="Bornberg-Bauer E."/>
            <person name="Tobe S.S."/>
        </authorList>
    </citation>
    <scope>NUCLEOTIDE SEQUENCE</scope>
    <source>
        <strain evidence="3">Stay&amp;Tobe</strain>
    </source>
</reference>
<evidence type="ECO:0000313" key="4">
    <source>
        <dbReference type="Proteomes" id="UP001233999"/>
    </source>
</evidence>
<reference evidence="3" key="2">
    <citation type="submission" date="2023-05" db="EMBL/GenBank/DDBJ databases">
        <authorList>
            <person name="Fouks B."/>
        </authorList>
    </citation>
    <scope>NUCLEOTIDE SEQUENCE</scope>
    <source>
        <strain evidence="3">Stay&amp;Tobe</strain>
        <tissue evidence="3">Testes</tissue>
    </source>
</reference>